<feature type="transmembrane region" description="Helical" evidence="6">
    <location>
        <begin position="178"/>
        <end position="195"/>
    </location>
</feature>
<dbReference type="AlphaFoldDB" id="A0A931J137"/>
<dbReference type="InterPro" id="IPR011701">
    <property type="entry name" value="MFS"/>
</dbReference>
<comment type="subcellular location">
    <subcellularLocation>
        <location evidence="1">Cell membrane</location>
        <topology evidence="1">Multi-pass membrane protein</topology>
    </subcellularLocation>
</comment>
<feature type="transmembrane region" description="Helical" evidence="6">
    <location>
        <begin position="577"/>
        <end position="598"/>
    </location>
</feature>
<evidence type="ECO:0000256" key="2">
    <source>
        <dbReference type="ARBA" id="ARBA00022475"/>
    </source>
</evidence>
<feature type="transmembrane region" description="Helical" evidence="6">
    <location>
        <begin position="545"/>
        <end position="565"/>
    </location>
</feature>
<dbReference type="SUPFAM" id="SSF103473">
    <property type="entry name" value="MFS general substrate transporter"/>
    <property type="match status" value="1"/>
</dbReference>
<feature type="transmembrane region" description="Helical" evidence="6">
    <location>
        <begin position="496"/>
        <end position="515"/>
    </location>
</feature>
<accession>A0A931J137</accession>
<gene>
    <name evidence="8" type="ORF">I7X39_05800</name>
</gene>
<evidence type="ECO:0000256" key="6">
    <source>
        <dbReference type="SAM" id="Phobius"/>
    </source>
</evidence>
<feature type="transmembrane region" description="Helical" evidence="6">
    <location>
        <begin position="6"/>
        <end position="27"/>
    </location>
</feature>
<keyword evidence="5 6" id="KW-0472">Membrane</keyword>
<feature type="transmembrane region" description="Helical" evidence="6">
    <location>
        <begin position="466"/>
        <end position="484"/>
    </location>
</feature>
<evidence type="ECO:0000256" key="4">
    <source>
        <dbReference type="ARBA" id="ARBA00022989"/>
    </source>
</evidence>
<dbReference type="GO" id="GO:0005886">
    <property type="term" value="C:plasma membrane"/>
    <property type="evidence" value="ECO:0007669"/>
    <property type="project" value="UniProtKB-SubCell"/>
</dbReference>
<evidence type="ECO:0000259" key="7">
    <source>
        <dbReference type="PROSITE" id="PS50850"/>
    </source>
</evidence>
<evidence type="ECO:0000313" key="9">
    <source>
        <dbReference type="Proteomes" id="UP000613266"/>
    </source>
</evidence>
<dbReference type="PANTHER" id="PTHR43124:SF3">
    <property type="entry name" value="CHLORAMPHENICOL EFFLUX PUMP RV0191"/>
    <property type="match status" value="1"/>
</dbReference>
<reference evidence="8" key="1">
    <citation type="submission" date="2020-12" db="EMBL/GenBank/DDBJ databases">
        <title>The genome sequence of Inhella sp. 1Y17.</title>
        <authorList>
            <person name="Liu Y."/>
        </authorList>
    </citation>
    <scope>NUCLEOTIDE SEQUENCE</scope>
    <source>
        <strain evidence="8">1Y17</strain>
    </source>
</reference>
<dbReference type="Pfam" id="PF07690">
    <property type="entry name" value="MFS_1"/>
    <property type="match status" value="1"/>
</dbReference>
<feature type="transmembrane region" description="Helical" evidence="6">
    <location>
        <begin position="610"/>
        <end position="632"/>
    </location>
</feature>
<dbReference type="PROSITE" id="PS50850">
    <property type="entry name" value="MFS"/>
    <property type="match status" value="1"/>
</dbReference>
<name>A0A931J137_9BURK</name>
<dbReference type="EMBL" id="JAEDAK010000003">
    <property type="protein sequence ID" value="MBH9576416.1"/>
    <property type="molecule type" value="Genomic_DNA"/>
</dbReference>
<feature type="transmembrane region" description="Helical" evidence="6">
    <location>
        <begin position="376"/>
        <end position="396"/>
    </location>
</feature>
<feature type="transmembrane region" description="Helical" evidence="6">
    <location>
        <begin position="408"/>
        <end position="427"/>
    </location>
</feature>
<proteinExistence type="predicted"/>
<feature type="domain" description="Major facilitator superfamily (MFS) profile" evidence="7">
    <location>
        <begin position="340"/>
        <end position="726"/>
    </location>
</feature>
<sequence>MPSWLRHAAVAALVCALGLALCGWLSLLKLERALEAAAQARMGVPAAALREGLQATLALGLPLESAAAVPDLLVRERRADAAITALHVLDAGGRVLFSTEAARLGQAWQAGAAAVRAETLRTAFDLPVGQVLVVYGLAAERQALAGLRAQLLQVGLLATLVGTLLSLVFSWLPRLQSWAVPAGLLAALLLAYGLNQRAVQATLMPALERKAEVVGASVAQLVGKALQHGMALPELVGVEDYLAAQREQHPELAWLGLRDAQGVLRFESGSAVAQPAQVVGIEAGGQRLGQVEVHVSPEPLQRTLRELLLDLAVVAVVAAFVVRELQRAALARQAVGDGQVLARLRLPLLLFMLAEEFTRAFLPGFARSLGEGGSHWVAGLPIVVFMLMVALGQPGLGRWSERLGRRRALASGAALGALALLGAALAPSTAALLLWRALGGLAFALVFVAGQGLVVAHSSAPERTRAFAGFVSAIMVAGVCGPPLGGLAADYLGPRGAFALAALWALLAWVACLGLPREPGQAPAGAPLSLGDLGRLLRQPGFRGISLAAALPAKLLLAGGCFYLVPLLLAARGETAAAAGRAQMLYALCLLATLPLGTRAAERGWPLGRLVGLGLLLSTVGALALLAGGGLWPVMAAMAVLGAGQGVSIAAQSSWLAQLCAAELQAHGPGAVYGFYRLLERLGNALGPLAAAALVGPWGLGGAYLGLAALVLLAGAWVLARAGRWERA</sequence>
<keyword evidence="4 6" id="KW-1133">Transmembrane helix</keyword>
<evidence type="ECO:0000256" key="3">
    <source>
        <dbReference type="ARBA" id="ARBA00022692"/>
    </source>
</evidence>
<dbReference type="PROSITE" id="PS00216">
    <property type="entry name" value="SUGAR_TRANSPORT_1"/>
    <property type="match status" value="1"/>
</dbReference>
<dbReference type="Proteomes" id="UP000613266">
    <property type="component" value="Unassembled WGS sequence"/>
</dbReference>
<feature type="transmembrane region" description="Helical" evidence="6">
    <location>
        <begin position="433"/>
        <end position="454"/>
    </location>
</feature>
<feature type="transmembrane region" description="Helical" evidence="6">
    <location>
        <begin position="698"/>
        <end position="720"/>
    </location>
</feature>
<dbReference type="Gene3D" id="1.20.1250.20">
    <property type="entry name" value="MFS general substrate transporter like domains"/>
    <property type="match status" value="1"/>
</dbReference>
<dbReference type="GO" id="GO:0022857">
    <property type="term" value="F:transmembrane transporter activity"/>
    <property type="evidence" value="ECO:0007669"/>
    <property type="project" value="InterPro"/>
</dbReference>
<dbReference type="PANTHER" id="PTHR43124">
    <property type="entry name" value="PURINE EFFLUX PUMP PBUE"/>
    <property type="match status" value="1"/>
</dbReference>
<dbReference type="InterPro" id="IPR050189">
    <property type="entry name" value="MFS_Efflux_Transporters"/>
</dbReference>
<dbReference type="InterPro" id="IPR005829">
    <property type="entry name" value="Sugar_transporter_CS"/>
</dbReference>
<evidence type="ECO:0000313" key="8">
    <source>
        <dbReference type="EMBL" id="MBH9576416.1"/>
    </source>
</evidence>
<evidence type="ECO:0000256" key="5">
    <source>
        <dbReference type="ARBA" id="ARBA00023136"/>
    </source>
</evidence>
<feature type="transmembrane region" description="Helical" evidence="6">
    <location>
        <begin position="151"/>
        <end position="172"/>
    </location>
</feature>
<keyword evidence="2" id="KW-1003">Cell membrane</keyword>
<dbReference type="RefSeq" id="WP_198110036.1">
    <property type="nucleotide sequence ID" value="NZ_JAEDAK010000003.1"/>
</dbReference>
<organism evidence="8 9">
    <name type="scientific">Inhella proteolytica</name>
    <dbReference type="NCBI Taxonomy" id="2795029"/>
    <lineage>
        <taxon>Bacteria</taxon>
        <taxon>Pseudomonadati</taxon>
        <taxon>Pseudomonadota</taxon>
        <taxon>Betaproteobacteria</taxon>
        <taxon>Burkholderiales</taxon>
        <taxon>Sphaerotilaceae</taxon>
        <taxon>Inhella</taxon>
    </lineage>
</organism>
<keyword evidence="3 6" id="KW-0812">Transmembrane</keyword>
<comment type="caution">
    <text evidence="8">The sequence shown here is derived from an EMBL/GenBank/DDBJ whole genome shotgun (WGS) entry which is preliminary data.</text>
</comment>
<protein>
    <submittedName>
        <fullName evidence="8">MFS transporter</fullName>
    </submittedName>
</protein>
<dbReference type="InterPro" id="IPR020846">
    <property type="entry name" value="MFS_dom"/>
</dbReference>
<evidence type="ECO:0000256" key="1">
    <source>
        <dbReference type="ARBA" id="ARBA00004651"/>
    </source>
</evidence>
<keyword evidence="9" id="KW-1185">Reference proteome</keyword>
<dbReference type="InterPro" id="IPR036259">
    <property type="entry name" value="MFS_trans_sf"/>
</dbReference>